<dbReference type="InterPro" id="IPR029069">
    <property type="entry name" value="HotDog_dom_sf"/>
</dbReference>
<dbReference type="Pfam" id="PF01575">
    <property type="entry name" value="MaoC_dehydratas"/>
    <property type="match status" value="1"/>
</dbReference>
<dbReference type="Gene3D" id="3.10.129.10">
    <property type="entry name" value="Hotdog Thioesterase"/>
    <property type="match status" value="1"/>
</dbReference>
<dbReference type="STRING" id="1799789.AX660_16565"/>
<proteinExistence type="predicted"/>
<reference evidence="3" key="1">
    <citation type="submission" date="2016-02" db="EMBL/GenBank/DDBJ databases">
        <authorList>
            <person name="Schultz-Johansen M."/>
            <person name="Glaring M.A."/>
            <person name="Bech P.K."/>
            <person name="Stougaard P."/>
        </authorList>
    </citation>
    <scope>NUCLEOTIDE SEQUENCE [LARGE SCALE GENOMIC DNA]</scope>
    <source>
        <strain evidence="3">S66</strain>
    </source>
</reference>
<name>A0A136A0D2_9ALTE</name>
<dbReference type="AlphaFoldDB" id="A0A136A0D2"/>
<protein>
    <recommendedName>
        <fullName evidence="1">MaoC-like domain-containing protein</fullName>
    </recommendedName>
</protein>
<accession>A0A136A0D2</accession>
<dbReference type="OrthoDB" id="9774179at2"/>
<organism evidence="2 3">
    <name type="scientific">Paraglaciecola hydrolytica</name>
    <dbReference type="NCBI Taxonomy" id="1799789"/>
    <lineage>
        <taxon>Bacteria</taxon>
        <taxon>Pseudomonadati</taxon>
        <taxon>Pseudomonadota</taxon>
        <taxon>Gammaproteobacteria</taxon>
        <taxon>Alteromonadales</taxon>
        <taxon>Alteromonadaceae</taxon>
        <taxon>Paraglaciecola</taxon>
    </lineage>
</organism>
<sequence length="299" mass="34386">MSQQRDHYLPTVPQFAYLIPAILCKANKVFIKESILPSERYWVEAITLDLHKIKAFNQLTAWHHSDIVHPGFLHTVAFPLQLKLMLHKDFPFSMMGIVHIANMIEQYQTIAPTSQIEVCCQLAEIRQLKIGCLFSIETEFFIKQQRVLRAKHQYLRRADKVTKPRTKLAPETDWQGANAAQHWPLPSSLGWQYAKCSQDYNPIHLHPLSAKLLGFKQHIAHGMWMKSRAFSALCDAHPAKLQGALSCDVEFKKPLFLPNSITFQQRAISTESVTEFCISSELNQQTVEHMSGRLEFLDH</sequence>
<evidence type="ECO:0000313" key="2">
    <source>
        <dbReference type="EMBL" id="KXI28685.1"/>
    </source>
</evidence>
<evidence type="ECO:0000259" key="1">
    <source>
        <dbReference type="Pfam" id="PF01575"/>
    </source>
</evidence>
<dbReference type="PANTHER" id="PTHR43841">
    <property type="entry name" value="3-HYDROXYACYL-THIOESTER DEHYDRATASE HTDX-RELATED"/>
    <property type="match status" value="1"/>
</dbReference>
<gene>
    <name evidence="2" type="ORF">AX660_16565</name>
</gene>
<dbReference type="SUPFAM" id="SSF54637">
    <property type="entry name" value="Thioesterase/thiol ester dehydrase-isomerase"/>
    <property type="match status" value="1"/>
</dbReference>
<keyword evidence="3" id="KW-1185">Reference proteome</keyword>
<feature type="domain" description="MaoC-like" evidence="1">
    <location>
        <begin position="191"/>
        <end position="264"/>
    </location>
</feature>
<dbReference type="Proteomes" id="UP000070299">
    <property type="component" value="Unassembled WGS sequence"/>
</dbReference>
<dbReference type="InterPro" id="IPR002539">
    <property type="entry name" value="MaoC-like_dom"/>
</dbReference>
<dbReference type="EMBL" id="LSNE01000006">
    <property type="protein sequence ID" value="KXI28685.1"/>
    <property type="molecule type" value="Genomic_DNA"/>
</dbReference>
<evidence type="ECO:0000313" key="3">
    <source>
        <dbReference type="Proteomes" id="UP000070299"/>
    </source>
</evidence>
<dbReference type="RefSeq" id="WP_068377843.1">
    <property type="nucleotide sequence ID" value="NZ_LSNE01000006.1"/>
</dbReference>
<dbReference type="PANTHER" id="PTHR43841:SF3">
    <property type="entry name" value="(3R)-HYDROXYACYL-ACP DEHYDRATASE SUBUNIT HADB"/>
    <property type="match status" value="1"/>
</dbReference>
<comment type="caution">
    <text evidence="2">The sequence shown here is derived from an EMBL/GenBank/DDBJ whole genome shotgun (WGS) entry which is preliminary data.</text>
</comment>